<protein>
    <submittedName>
        <fullName evidence="1">Uncharacterized protein</fullName>
    </submittedName>
</protein>
<name>A0A0S3RMB0_PHAAN</name>
<dbReference type="Proteomes" id="UP000291084">
    <property type="component" value="Chromosome 3"/>
</dbReference>
<accession>A0A0S3RMB0</accession>
<reference evidence="1 2" key="1">
    <citation type="journal article" date="2015" name="Sci. Rep.">
        <title>The power of single molecule real-time sequencing technology in the de novo assembly of a eukaryotic genome.</title>
        <authorList>
            <person name="Sakai H."/>
            <person name="Naito K."/>
            <person name="Ogiso-Tanaka E."/>
            <person name="Takahashi Y."/>
            <person name="Iseki K."/>
            <person name="Muto C."/>
            <person name="Satou K."/>
            <person name="Teruya K."/>
            <person name="Shiroma A."/>
            <person name="Shimoji M."/>
            <person name="Hirano T."/>
            <person name="Itoh T."/>
            <person name="Kaga A."/>
            <person name="Tomooka N."/>
        </authorList>
    </citation>
    <scope>NUCLEOTIDE SEQUENCE [LARGE SCALE GENOMIC DNA]</scope>
    <source>
        <strain evidence="2">cv. Shumari</strain>
    </source>
</reference>
<sequence>MAKRYISTRTILFPYHRLKRTFFPHHTTIRDINTQTIIFPHHTVEENHFPASHGRKGFTRQDIKCIPAAGVLSGANISSNQFDDFSVFVAEKDDTRELKPASLPSPSSSLVKQRANPFFTFICGGNSCLHHAQYHFTSSGSIIASPSSTTAPSSND</sequence>
<dbReference type="AlphaFoldDB" id="A0A0S3RMB0"/>
<organism evidence="1 2">
    <name type="scientific">Vigna angularis var. angularis</name>
    <dbReference type="NCBI Taxonomy" id="157739"/>
    <lineage>
        <taxon>Eukaryota</taxon>
        <taxon>Viridiplantae</taxon>
        <taxon>Streptophyta</taxon>
        <taxon>Embryophyta</taxon>
        <taxon>Tracheophyta</taxon>
        <taxon>Spermatophyta</taxon>
        <taxon>Magnoliopsida</taxon>
        <taxon>eudicotyledons</taxon>
        <taxon>Gunneridae</taxon>
        <taxon>Pentapetalae</taxon>
        <taxon>rosids</taxon>
        <taxon>fabids</taxon>
        <taxon>Fabales</taxon>
        <taxon>Fabaceae</taxon>
        <taxon>Papilionoideae</taxon>
        <taxon>50 kb inversion clade</taxon>
        <taxon>NPAAA clade</taxon>
        <taxon>indigoferoid/millettioid clade</taxon>
        <taxon>Phaseoleae</taxon>
        <taxon>Vigna</taxon>
    </lineage>
</organism>
<dbReference type="EMBL" id="AP015036">
    <property type="protein sequence ID" value="BAT81756.1"/>
    <property type="molecule type" value="Genomic_DNA"/>
</dbReference>
<proteinExistence type="predicted"/>
<keyword evidence="2" id="KW-1185">Reference proteome</keyword>
<evidence type="ECO:0000313" key="2">
    <source>
        <dbReference type="Proteomes" id="UP000291084"/>
    </source>
</evidence>
<evidence type="ECO:0000313" key="1">
    <source>
        <dbReference type="EMBL" id="BAT81756.1"/>
    </source>
</evidence>
<gene>
    <name evidence="1" type="primary">Vigan.03G160700</name>
    <name evidence="1" type="ORF">VIGAN_03160700</name>
</gene>
<dbReference type="OrthoDB" id="1881930at2759"/>